<name>A0ABX5KU01_9BURK</name>
<evidence type="ECO:0008006" key="4">
    <source>
        <dbReference type="Google" id="ProtNLM"/>
    </source>
</evidence>
<dbReference type="Pfam" id="PF11154">
    <property type="entry name" value="DUF2934"/>
    <property type="match status" value="1"/>
</dbReference>
<evidence type="ECO:0000313" key="3">
    <source>
        <dbReference type="Proteomes" id="UP000245712"/>
    </source>
</evidence>
<organism evidence="2 3">
    <name type="scientific">Paraburkholderia unamae</name>
    <dbReference type="NCBI Taxonomy" id="219649"/>
    <lineage>
        <taxon>Bacteria</taxon>
        <taxon>Pseudomonadati</taxon>
        <taxon>Pseudomonadota</taxon>
        <taxon>Betaproteobacteria</taxon>
        <taxon>Burkholderiales</taxon>
        <taxon>Burkholderiaceae</taxon>
        <taxon>Paraburkholderia</taxon>
    </lineage>
</organism>
<sequence length="84" mass="9566">MNDDREERVRRRAYQLWQDDGAPQGKADEYWSRAERQIAAESDADGDGAHIASDQAGKRRIVGEPLQESNTMPPNELARDKRRG</sequence>
<keyword evidence="3" id="KW-1185">Reference proteome</keyword>
<dbReference type="InterPro" id="IPR021327">
    <property type="entry name" value="DUF2934"/>
</dbReference>
<comment type="caution">
    <text evidence="2">The sequence shown here is derived from an EMBL/GenBank/DDBJ whole genome shotgun (WGS) entry which is preliminary data.</text>
</comment>
<dbReference type="EMBL" id="QEOB01000004">
    <property type="protein sequence ID" value="PVX85156.1"/>
    <property type="molecule type" value="Genomic_DNA"/>
</dbReference>
<proteinExistence type="predicted"/>
<evidence type="ECO:0000256" key="1">
    <source>
        <dbReference type="SAM" id="MobiDB-lite"/>
    </source>
</evidence>
<feature type="region of interest" description="Disordered" evidence="1">
    <location>
        <begin position="40"/>
        <end position="84"/>
    </location>
</feature>
<protein>
    <recommendedName>
        <fullName evidence="4">DUF2934 family protein</fullName>
    </recommendedName>
</protein>
<gene>
    <name evidence="2" type="ORF">C7402_104400</name>
</gene>
<reference evidence="2 3" key="1">
    <citation type="submission" date="2018-05" db="EMBL/GenBank/DDBJ databases">
        <title>Genomic Encyclopedia of Type Strains, Phase IV (KMG-V): Genome sequencing to study the core and pangenomes of soil and plant-associated prokaryotes.</title>
        <authorList>
            <person name="Whitman W."/>
        </authorList>
    </citation>
    <scope>NUCLEOTIDE SEQUENCE [LARGE SCALE GENOMIC DNA]</scope>
    <source>
        <strain evidence="2 3">SCZa-39</strain>
    </source>
</reference>
<accession>A0ABX5KU01</accession>
<dbReference type="Proteomes" id="UP000245712">
    <property type="component" value="Unassembled WGS sequence"/>
</dbReference>
<dbReference type="RefSeq" id="WP_116610782.1">
    <property type="nucleotide sequence ID" value="NZ_QEOB01000004.1"/>
</dbReference>
<evidence type="ECO:0000313" key="2">
    <source>
        <dbReference type="EMBL" id="PVX85156.1"/>
    </source>
</evidence>